<comment type="caution">
    <text evidence="3">The sequence shown here is derived from an EMBL/GenBank/DDBJ whole genome shotgun (WGS) entry which is preliminary data.</text>
</comment>
<keyword evidence="4" id="KW-1185">Reference proteome</keyword>
<protein>
    <submittedName>
        <fullName evidence="3">NifB/NifX family molybdenum-iron cluster-binding protein</fullName>
    </submittedName>
</protein>
<feature type="domain" description="Dinitrogenase iron-molybdenum cofactor biosynthesis" evidence="2">
    <location>
        <begin position="9"/>
        <end position="96"/>
    </location>
</feature>
<dbReference type="AlphaFoldDB" id="A0A926EAN9"/>
<organism evidence="3 4">
    <name type="scientific">Lentihominibacter hominis</name>
    <dbReference type="NCBI Taxonomy" id="2763645"/>
    <lineage>
        <taxon>Bacteria</taxon>
        <taxon>Bacillati</taxon>
        <taxon>Bacillota</taxon>
        <taxon>Clostridia</taxon>
        <taxon>Peptostreptococcales</taxon>
        <taxon>Anaerovoracaceae</taxon>
        <taxon>Lentihominibacter</taxon>
    </lineage>
</organism>
<feature type="region of interest" description="Disordered" evidence="1">
    <location>
        <begin position="113"/>
        <end position="132"/>
    </location>
</feature>
<proteinExistence type="predicted"/>
<dbReference type="EMBL" id="JACRTA010000003">
    <property type="protein sequence ID" value="MBC8568879.1"/>
    <property type="molecule type" value="Genomic_DNA"/>
</dbReference>
<dbReference type="InterPro" id="IPR003731">
    <property type="entry name" value="Di-Nase_FeMo-co_biosynth"/>
</dbReference>
<dbReference type="PANTHER" id="PTHR42983:SF1">
    <property type="entry name" value="IRON-MOLYBDENUM PROTEIN"/>
    <property type="match status" value="1"/>
</dbReference>
<accession>A0A926EAN9</accession>
<name>A0A926EAN9_9FIRM</name>
<evidence type="ECO:0000313" key="3">
    <source>
        <dbReference type="EMBL" id="MBC8568879.1"/>
    </source>
</evidence>
<dbReference type="PANTHER" id="PTHR42983">
    <property type="entry name" value="DINITROGENASE IRON-MOLYBDENUM COFACTOR PROTEIN-RELATED"/>
    <property type="match status" value="1"/>
</dbReference>
<sequence length="132" mass="14010">MKIAVTYENGQIFQHFGHTETFKIYEIDGKDITESKTIGTEGNGHGALSGFLKSKGVDILICGGIGAGAKTALSEAGIKLFGGVSGNADQAVKDYLNGNLSYKPDIMCSHHDHDHDHQHGKNCGHGNCGSHE</sequence>
<dbReference type="InterPro" id="IPR036105">
    <property type="entry name" value="DiNase_FeMo-co_biosyn_sf"/>
</dbReference>
<dbReference type="Gene3D" id="3.30.420.130">
    <property type="entry name" value="Dinitrogenase iron-molybdenum cofactor biosynthesis domain"/>
    <property type="match status" value="1"/>
</dbReference>
<evidence type="ECO:0000259" key="2">
    <source>
        <dbReference type="Pfam" id="PF02579"/>
    </source>
</evidence>
<dbReference type="SUPFAM" id="SSF53146">
    <property type="entry name" value="Nitrogenase accessory factor-like"/>
    <property type="match status" value="1"/>
</dbReference>
<dbReference type="Proteomes" id="UP000610862">
    <property type="component" value="Unassembled WGS sequence"/>
</dbReference>
<dbReference type="CDD" id="cd00851">
    <property type="entry name" value="MTH1175"/>
    <property type="match status" value="1"/>
</dbReference>
<evidence type="ECO:0000256" key="1">
    <source>
        <dbReference type="SAM" id="MobiDB-lite"/>
    </source>
</evidence>
<dbReference type="InterPro" id="IPR033913">
    <property type="entry name" value="MTH1175_dom"/>
</dbReference>
<gene>
    <name evidence="3" type="ORF">H8692_08925</name>
</gene>
<dbReference type="Pfam" id="PF02579">
    <property type="entry name" value="Nitro_FeMo-Co"/>
    <property type="match status" value="1"/>
</dbReference>
<reference evidence="3" key="1">
    <citation type="submission" date="2020-08" db="EMBL/GenBank/DDBJ databases">
        <title>Genome public.</title>
        <authorList>
            <person name="Liu C."/>
            <person name="Sun Q."/>
        </authorList>
    </citation>
    <scope>NUCLEOTIDE SEQUENCE</scope>
    <source>
        <strain evidence="3">NSJ-24</strain>
    </source>
</reference>
<dbReference type="RefSeq" id="WP_187525523.1">
    <property type="nucleotide sequence ID" value="NZ_JACRTA010000003.1"/>
</dbReference>
<evidence type="ECO:0000313" key="4">
    <source>
        <dbReference type="Proteomes" id="UP000610862"/>
    </source>
</evidence>